<dbReference type="InterPro" id="IPR001509">
    <property type="entry name" value="Epimerase_deHydtase"/>
</dbReference>
<evidence type="ECO:0000313" key="3">
    <source>
        <dbReference type="Proteomes" id="UP000659630"/>
    </source>
</evidence>
<dbReference type="SUPFAM" id="SSF51735">
    <property type="entry name" value="NAD(P)-binding Rossmann-fold domains"/>
    <property type="match status" value="1"/>
</dbReference>
<evidence type="ECO:0000313" key="2">
    <source>
        <dbReference type="EMBL" id="MBC5582353.1"/>
    </source>
</evidence>
<dbReference type="InterPro" id="IPR036291">
    <property type="entry name" value="NAD(P)-bd_dom_sf"/>
</dbReference>
<organism evidence="2 3">
    <name type="scientific">Anaerofilum hominis</name>
    <dbReference type="NCBI Taxonomy" id="2763016"/>
    <lineage>
        <taxon>Bacteria</taxon>
        <taxon>Bacillati</taxon>
        <taxon>Bacillota</taxon>
        <taxon>Clostridia</taxon>
        <taxon>Eubacteriales</taxon>
        <taxon>Oscillospiraceae</taxon>
        <taxon>Anaerofilum</taxon>
    </lineage>
</organism>
<dbReference type="RefSeq" id="WP_186888717.1">
    <property type="nucleotide sequence ID" value="NZ_JACONZ010000005.1"/>
</dbReference>
<dbReference type="AlphaFoldDB" id="A0A923L1X4"/>
<dbReference type="CDD" id="cd05265">
    <property type="entry name" value="SDR_a1"/>
    <property type="match status" value="1"/>
</dbReference>
<dbReference type="PANTHER" id="PTHR43245">
    <property type="entry name" value="BIFUNCTIONAL POLYMYXIN RESISTANCE PROTEIN ARNA"/>
    <property type="match status" value="1"/>
</dbReference>
<evidence type="ECO:0000259" key="1">
    <source>
        <dbReference type="Pfam" id="PF01370"/>
    </source>
</evidence>
<dbReference type="EMBL" id="JACONZ010000005">
    <property type="protein sequence ID" value="MBC5582353.1"/>
    <property type="molecule type" value="Genomic_DNA"/>
</dbReference>
<protein>
    <submittedName>
        <fullName evidence="2">SDR family oxidoreductase</fullName>
    </submittedName>
</protein>
<dbReference type="Pfam" id="PF01370">
    <property type="entry name" value="Epimerase"/>
    <property type="match status" value="1"/>
</dbReference>
<keyword evidence="3" id="KW-1185">Reference proteome</keyword>
<dbReference type="Proteomes" id="UP000659630">
    <property type="component" value="Unassembled WGS sequence"/>
</dbReference>
<proteinExistence type="predicted"/>
<dbReference type="Gene3D" id="3.40.50.720">
    <property type="entry name" value="NAD(P)-binding Rossmann-like Domain"/>
    <property type="match status" value="1"/>
</dbReference>
<accession>A0A923L1X4</accession>
<reference evidence="2" key="1">
    <citation type="submission" date="2020-08" db="EMBL/GenBank/DDBJ databases">
        <title>Genome public.</title>
        <authorList>
            <person name="Liu C."/>
            <person name="Sun Q."/>
        </authorList>
    </citation>
    <scope>NUCLEOTIDE SEQUENCE</scope>
    <source>
        <strain evidence="2">BX8</strain>
    </source>
</reference>
<gene>
    <name evidence="2" type="ORF">H8S23_12640</name>
</gene>
<sequence length="347" mass="37848">MKILFIGGTGIISTAISERLLAQGHELWLLTRGTRKGLLPGVRELTCDIRDEAGAAKLLEGQTFDAVADFIAFRPEEAERDFRLFAGKTRQYIFISSASAYQKPSVLLPLTESTPLVNPYWDYSRQKAACEELLLRHFREDGFPVTIVRPSHTYCERKMPVALHGEKGSWQVLARMLAGKPVVIHGDGSSLWTLTHSRDFALGFCGLVGNAHALGQAVQITSDESLTWNQIYGVIADALGVPLRAVHAPSSLLASAGTAWGYDFEGGLLGDKAASVLFDNTKLKRLVPGFAARTRFDQGAREAAAYLLAHPELQQRDEKFDRFCDAVCAGLEAARRTIADAAGEGVS</sequence>
<feature type="domain" description="NAD-dependent epimerase/dehydratase" evidence="1">
    <location>
        <begin position="3"/>
        <end position="207"/>
    </location>
</feature>
<name>A0A923L1X4_9FIRM</name>
<dbReference type="InterPro" id="IPR050177">
    <property type="entry name" value="Lipid_A_modif_metabolic_enz"/>
</dbReference>
<comment type="caution">
    <text evidence="2">The sequence shown here is derived from an EMBL/GenBank/DDBJ whole genome shotgun (WGS) entry which is preliminary data.</text>
</comment>